<dbReference type="GO" id="GO:0006281">
    <property type="term" value="P:DNA repair"/>
    <property type="evidence" value="ECO:0007669"/>
    <property type="project" value="TreeGrafter"/>
</dbReference>
<dbReference type="GO" id="GO:0008967">
    <property type="term" value="F:phosphoglycolate phosphatase activity"/>
    <property type="evidence" value="ECO:0007669"/>
    <property type="project" value="TreeGrafter"/>
</dbReference>
<keyword evidence="2" id="KW-0460">Magnesium</keyword>
<evidence type="ECO:0000313" key="3">
    <source>
        <dbReference type="EMBL" id="RDY71468.1"/>
    </source>
</evidence>
<dbReference type="SFLD" id="SFLDS00003">
    <property type="entry name" value="Haloacid_Dehalogenase"/>
    <property type="match status" value="1"/>
</dbReference>
<dbReference type="InterPro" id="IPR050155">
    <property type="entry name" value="HAD-like_hydrolase_sf"/>
</dbReference>
<dbReference type="SUPFAM" id="SSF56784">
    <property type="entry name" value="HAD-like"/>
    <property type="match status" value="1"/>
</dbReference>
<dbReference type="Pfam" id="PF00702">
    <property type="entry name" value="Hydrolase"/>
    <property type="match status" value="1"/>
</dbReference>
<reference evidence="3 4" key="1">
    <citation type="submission" date="2018-08" db="EMBL/GenBank/DDBJ databases">
        <title>Genome sequence of strict halophilic Halobacillus trueperi SS1 isolated from Lunsu, a salty water body of North West Himalayas.</title>
        <authorList>
            <person name="Gupta S."/>
            <person name="Sharma P."/>
            <person name="Dev K."/>
            <person name="Baumler D."/>
            <person name="Sourirajan A."/>
        </authorList>
    </citation>
    <scope>NUCLEOTIDE SEQUENCE [LARGE SCALE GENOMIC DNA]</scope>
    <source>
        <strain evidence="3 4">SS1</strain>
    </source>
</reference>
<evidence type="ECO:0000256" key="1">
    <source>
        <dbReference type="ARBA" id="ARBA00022801"/>
    </source>
</evidence>
<dbReference type="Gene3D" id="3.40.50.1000">
    <property type="entry name" value="HAD superfamily/HAD-like"/>
    <property type="match status" value="1"/>
</dbReference>
<dbReference type="EMBL" id="QTLC01000029">
    <property type="protein sequence ID" value="RDY71468.1"/>
    <property type="molecule type" value="Genomic_DNA"/>
</dbReference>
<dbReference type="InterPro" id="IPR036412">
    <property type="entry name" value="HAD-like_sf"/>
</dbReference>
<name>A0A3D8VRQ4_9BACI</name>
<dbReference type="AlphaFoldDB" id="A0A3D8VRQ4"/>
<comment type="caution">
    <text evidence="3">The sequence shown here is derived from an EMBL/GenBank/DDBJ whole genome shotgun (WGS) entry which is preliminary data.</text>
</comment>
<organism evidence="3 4">
    <name type="scientific">Halobacillus trueperi</name>
    <dbReference type="NCBI Taxonomy" id="156205"/>
    <lineage>
        <taxon>Bacteria</taxon>
        <taxon>Bacillati</taxon>
        <taxon>Bacillota</taxon>
        <taxon>Bacilli</taxon>
        <taxon>Bacillales</taxon>
        <taxon>Bacillaceae</taxon>
        <taxon>Halobacillus</taxon>
    </lineage>
</organism>
<dbReference type="Proteomes" id="UP000257032">
    <property type="component" value="Unassembled WGS sequence"/>
</dbReference>
<dbReference type="SFLD" id="SFLDG01129">
    <property type="entry name" value="C1.5:_HAD__Beta-PGM__Phosphata"/>
    <property type="match status" value="1"/>
</dbReference>
<dbReference type="PANTHER" id="PTHR43434">
    <property type="entry name" value="PHOSPHOGLYCOLATE PHOSPHATASE"/>
    <property type="match status" value="1"/>
</dbReference>
<accession>A0A3D8VRQ4</accession>
<evidence type="ECO:0000313" key="4">
    <source>
        <dbReference type="Proteomes" id="UP000257032"/>
    </source>
</evidence>
<dbReference type="PANTHER" id="PTHR43434:SF1">
    <property type="entry name" value="PHOSPHOGLYCOLATE PHOSPHATASE"/>
    <property type="match status" value="1"/>
</dbReference>
<dbReference type="InterPro" id="IPR023214">
    <property type="entry name" value="HAD_sf"/>
</dbReference>
<keyword evidence="1 3" id="KW-0378">Hydrolase</keyword>
<evidence type="ECO:0000256" key="2">
    <source>
        <dbReference type="ARBA" id="ARBA00022842"/>
    </source>
</evidence>
<proteinExistence type="predicted"/>
<protein>
    <submittedName>
        <fullName evidence="3">HAD family hydrolase</fullName>
    </submittedName>
</protein>
<gene>
    <name evidence="3" type="ORF">DXT76_07210</name>
</gene>
<sequence length="274" mass="31741">MLIEKAECLIFDLDGTLYEDVEHFQYYADLLKERVSQNDQVNFDEDYQAILNGEHLLTIGKVYDMEQDTIVSVDPFTNKVEKVTSWYGDLWDREAVGKAYAHPLQYDFERLIAIGDGWWLPFAVAMHYGVGIEEARECYVKTKDFMTTEQFLMSKTKGLKAALERWKEEKLLVLLTNSEDYDVENILNRIDLSGLFHDHILSAFKPQKTEEHFQAILDRYNLNPEEVVSIGDNFLNEIAPALNMGMKAVFVQPTDVEFDYPNLQVVKSLEEICP</sequence>